<feature type="compositionally biased region" description="Basic and acidic residues" evidence="3">
    <location>
        <begin position="144"/>
        <end position="167"/>
    </location>
</feature>
<feature type="compositionally biased region" description="Polar residues" evidence="3">
    <location>
        <begin position="246"/>
        <end position="269"/>
    </location>
</feature>
<dbReference type="GO" id="GO:0004843">
    <property type="term" value="F:cysteine-type deubiquitinase activity"/>
    <property type="evidence" value="ECO:0007669"/>
    <property type="project" value="UniProtKB-EC"/>
</dbReference>
<keyword evidence="6" id="KW-1185">Reference proteome</keyword>
<reference evidence="5" key="2">
    <citation type="submission" date="2022-08" db="UniProtKB">
        <authorList>
            <consortium name="EnsemblMetazoa"/>
        </authorList>
    </citation>
    <scope>IDENTIFICATION</scope>
    <source>
        <strain evidence="5">STECLA/ALBI9_A</strain>
    </source>
</reference>
<organism evidence="5 6">
    <name type="scientific">Anopheles albimanus</name>
    <name type="common">New world malaria mosquito</name>
    <dbReference type="NCBI Taxonomy" id="7167"/>
    <lineage>
        <taxon>Eukaryota</taxon>
        <taxon>Metazoa</taxon>
        <taxon>Ecdysozoa</taxon>
        <taxon>Arthropoda</taxon>
        <taxon>Hexapoda</taxon>
        <taxon>Insecta</taxon>
        <taxon>Pterygota</taxon>
        <taxon>Neoptera</taxon>
        <taxon>Endopterygota</taxon>
        <taxon>Diptera</taxon>
        <taxon>Nematocera</taxon>
        <taxon>Culicoidea</taxon>
        <taxon>Culicidae</taxon>
        <taxon>Anophelinae</taxon>
        <taxon>Anopheles</taxon>
    </lineage>
</organism>
<feature type="compositionally biased region" description="Low complexity" evidence="3">
    <location>
        <begin position="771"/>
        <end position="806"/>
    </location>
</feature>
<name>A0A182FIS7_ANOAL</name>
<feature type="compositionally biased region" description="Polar residues" evidence="3">
    <location>
        <begin position="75"/>
        <end position="89"/>
    </location>
</feature>
<feature type="domain" description="USP" evidence="4">
    <location>
        <begin position="993"/>
        <end position="1320"/>
    </location>
</feature>
<evidence type="ECO:0000256" key="1">
    <source>
        <dbReference type="ARBA" id="ARBA00000707"/>
    </source>
</evidence>
<feature type="compositionally biased region" description="Low complexity" evidence="3">
    <location>
        <begin position="10"/>
        <end position="21"/>
    </location>
</feature>
<dbReference type="InterPro" id="IPR018200">
    <property type="entry name" value="USP_CS"/>
</dbReference>
<sequence length="1320" mass="139664">MPGGGGTSAGGSSSSNSPGGSNYVTNLRHSALCGAELYQRYSLSTFKPAPSILSRATAGSSGGSATLASLRGSSPVASSLDSGTGSKQHTGTSGTGAMVTAGAAAAAAADGRTKRSYGFTSQQHKHHFLRQECELVKRELSRRAAEIPNRKNRNRSPDRSEGERPAEEAPEAGQSPPQLQSTELPSEHNHHLLHHHHHPLHHHDHRQEHQNSFSSSTHQVAQHHHHHHLHHLHHHHPHHLQHRYSVGQQQWLLSGGSNRARSETASPTVPTVAPQLPVTLAGTTAPPPPPLAPLLKLKPPHQYHPSYHSIVLLQGGVPDAILCSGNTTNTATNHTNTSSSSSSSSTMPVVPASGTSATAAAAAAVAAAAGTATATTATQKSSTDNSLFKSWPPPPPPLLSSSSSSSVNRPFASTTVVNNTGPTTTINNITFGGSGRGADGSATDGSGGTDLLLRLVASSSSVCRLITTTTTTNTTNTSTILTSSTVHEPVDARLLDTILSYRSTSTSSSTSSSSPILQPSAASTLTPSRTPPPPPSALRARARGTPSASNSLDCSFSSPTTVSFTTTITNTTNTIAQSRTVANGTTTSSVSSPSLSRHAPIRAHRHDEQTFRWCNNNITTHNNNNNNNNNNEHTNTPTNGMHTVRTMKSLNITVNVEESFTQATIKLRPAASSRSSTAAATAAAATVVATTATITSVSNGGSGSGGTSTSSSSGNSVSVVVPGRSPKPATIATVSATTDDLRRAGESAGGGGGAKDGDFHVTATIRIKPRAAGSSSSSSTTTATVGTSRNGSSTSTSSSSSSSSNSLNCRTHAEDEEGNQQNNNSNSHLNSNGASDGHSRRASNAALGTRRGSNSSNINAANNNNNNNGYSEPVESSSSSASSSSESASHNGAGASASGDGARALNGHDHDLAADDDKLLKAANEDGRVNYLRTGTSAKGLSSTSGSYRSSKDYDSAYRVPSSGSGSSVLQKSSYDTDYDVADSVRGRKEGLCGLWNIGNTCFMNSIIQCLSHTRELTAFLRSQPSTERGTNKDHRILAEYTKLIKDVWSGTQRSVNPSELKYAFSSKHRMYSGSAQQDAQEFLRFFLDSLHGALNVAVKRDPLGDIDDDMNNRVKADLLWNWYSKAENSMIKDLFVGQLRSTLKCTYCGTESTMFDPFWDLSLPLPSSNSRCKLENCLEMFIKEEILDGIDQPTCSKCNTRRKCTKSLTIERFPKYLVIHLKRFSETRWSKLTNIIEFPTGDRELNLQPYASEDNLGPVNYSLYGISNHMGSTAGGHYIAVCKHPITKEWNEFNDNFVSETTERSLVTSSAYVLFYERA</sequence>
<feature type="compositionally biased region" description="Low complexity" evidence="3">
    <location>
        <begin position="819"/>
        <end position="832"/>
    </location>
</feature>
<dbReference type="Gene3D" id="3.90.70.10">
    <property type="entry name" value="Cysteine proteinases"/>
    <property type="match status" value="1"/>
</dbReference>
<evidence type="ECO:0000256" key="3">
    <source>
        <dbReference type="SAM" id="MobiDB-lite"/>
    </source>
</evidence>
<feature type="compositionally biased region" description="Low complexity" evidence="3">
    <location>
        <begin position="504"/>
        <end position="528"/>
    </location>
</feature>
<dbReference type="PROSITE" id="PS00973">
    <property type="entry name" value="USP_2"/>
    <property type="match status" value="1"/>
</dbReference>
<dbReference type="STRING" id="7167.A0A182FIS7"/>
<feature type="compositionally biased region" description="Low complexity" evidence="3">
    <location>
        <begin position="707"/>
        <end position="721"/>
    </location>
</feature>
<dbReference type="GO" id="GO:0016579">
    <property type="term" value="P:protein deubiquitination"/>
    <property type="evidence" value="ECO:0007669"/>
    <property type="project" value="InterPro"/>
</dbReference>
<evidence type="ECO:0000256" key="2">
    <source>
        <dbReference type="ARBA" id="ARBA00012759"/>
    </source>
</evidence>
<dbReference type="InterPro" id="IPR038765">
    <property type="entry name" value="Papain-like_cys_pep_sf"/>
</dbReference>
<dbReference type="Proteomes" id="UP000069272">
    <property type="component" value="Chromosome X"/>
</dbReference>
<feature type="compositionally biased region" description="Low complexity" evidence="3">
    <location>
        <begin position="876"/>
        <end position="905"/>
    </location>
</feature>
<evidence type="ECO:0000313" key="5">
    <source>
        <dbReference type="EnsemblMetazoa" id="AALB006422-PA"/>
    </source>
</evidence>
<dbReference type="Pfam" id="PF00443">
    <property type="entry name" value="UCH"/>
    <property type="match status" value="1"/>
</dbReference>
<feature type="region of interest" description="Disordered" evidence="3">
    <location>
        <begin position="504"/>
        <end position="556"/>
    </location>
</feature>
<feature type="region of interest" description="Disordered" evidence="3">
    <location>
        <begin position="374"/>
        <end position="443"/>
    </location>
</feature>
<dbReference type="InterPro" id="IPR028889">
    <property type="entry name" value="USP"/>
</dbReference>
<feature type="compositionally biased region" description="Basic residues" evidence="3">
    <location>
        <begin position="191"/>
        <end position="204"/>
    </location>
</feature>
<dbReference type="SUPFAM" id="SSF54001">
    <property type="entry name" value="Cysteine proteinases"/>
    <property type="match status" value="1"/>
</dbReference>
<feature type="compositionally biased region" description="Low complexity" evidence="3">
    <location>
        <begin position="413"/>
        <end position="431"/>
    </location>
</feature>
<dbReference type="VEuPathDB" id="VectorBase:AALB20_037458"/>
<feature type="region of interest" description="Disordered" evidence="3">
    <location>
        <begin position="144"/>
        <end position="296"/>
    </location>
</feature>
<feature type="compositionally biased region" description="Polar residues" evidence="3">
    <location>
        <begin position="175"/>
        <end position="184"/>
    </location>
</feature>
<dbReference type="PROSITE" id="PS00972">
    <property type="entry name" value="USP_1"/>
    <property type="match status" value="1"/>
</dbReference>
<protein>
    <recommendedName>
        <fullName evidence="2">ubiquitinyl hydrolase 1</fullName>
        <ecNumber evidence="2">3.4.19.12</ecNumber>
    </recommendedName>
</protein>
<accession>A0A182FIS7</accession>
<comment type="catalytic activity">
    <reaction evidence="1">
        <text>Thiol-dependent hydrolysis of ester, thioester, amide, peptide and isopeptide bonds formed by the C-terminal Gly of ubiquitin (a 76-residue protein attached to proteins as an intracellular targeting signal).</text>
        <dbReference type="EC" id="3.4.19.12"/>
    </reaction>
</comment>
<feature type="region of interest" description="Disordered" evidence="3">
    <location>
        <begin position="695"/>
        <end position="909"/>
    </location>
</feature>
<reference evidence="5 6" key="1">
    <citation type="journal article" date="2017" name="G3 (Bethesda)">
        <title>The Physical Genome Mapping of Anopheles albimanus Corrected Scaffold Misassemblies and Identified Interarm Rearrangements in Genus Anopheles.</title>
        <authorList>
            <person name="Artemov G.N."/>
            <person name="Peery A.N."/>
            <person name="Jiang X."/>
            <person name="Tu Z."/>
            <person name="Stegniy V.N."/>
            <person name="Sharakhova M.V."/>
            <person name="Sharakhov I.V."/>
        </authorList>
    </citation>
    <scope>NUCLEOTIDE SEQUENCE [LARGE SCALE GENOMIC DNA]</scope>
    <source>
        <strain evidence="5 6">ALBI9_A</strain>
    </source>
</reference>
<feature type="compositionally biased region" description="Polar residues" evidence="3">
    <location>
        <begin position="379"/>
        <end position="388"/>
    </location>
</feature>
<dbReference type="PROSITE" id="PS50235">
    <property type="entry name" value="USP_3"/>
    <property type="match status" value="1"/>
</dbReference>
<dbReference type="PANTHER" id="PTHR21646:SF23">
    <property type="entry name" value="UBIQUITIN CARBOXYL-TERMINAL HYDROLASE USP2"/>
    <property type="match status" value="1"/>
</dbReference>
<dbReference type="VEuPathDB" id="VectorBase:AALB006422"/>
<dbReference type="InterPro" id="IPR050185">
    <property type="entry name" value="Ub_carboxyl-term_hydrolase"/>
</dbReference>
<feature type="region of interest" description="Disordered" evidence="3">
    <location>
        <begin position="332"/>
        <end position="352"/>
    </location>
</feature>
<evidence type="ECO:0000259" key="4">
    <source>
        <dbReference type="PROSITE" id="PS50235"/>
    </source>
</evidence>
<feature type="compositionally biased region" description="Low complexity" evidence="3">
    <location>
        <begin position="853"/>
        <end position="868"/>
    </location>
</feature>
<feature type="compositionally biased region" description="Low complexity" evidence="3">
    <location>
        <begin position="55"/>
        <end position="74"/>
    </location>
</feature>
<feature type="region of interest" description="Disordered" evidence="3">
    <location>
        <begin position="55"/>
        <end position="96"/>
    </location>
</feature>
<proteinExistence type="predicted"/>
<dbReference type="EC" id="3.4.19.12" evidence="2"/>
<feature type="region of interest" description="Disordered" evidence="3">
    <location>
        <begin position="1"/>
        <end position="25"/>
    </location>
</feature>
<dbReference type="FunFam" id="3.90.70.10:FF:000083">
    <property type="entry name" value="Uncharacterized protein, isoform B"/>
    <property type="match status" value="1"/>
</dbReference>
<dbReference type="PANTHER" id="PTHR21646">
    <property type="entry name" value="UBIQUITIN CARBOXYL-TERMINAL HYDROLASE"/>
    <property type="match status" value="1"/>
</dbReference>
<dbReference type="InterPro" id="IPR001394">
    <property type="entry name" value="Peptidase_C19_UCH"/>
</dbReference>
<feature type="compositionally biased region" description="Basic residues" evidence="3">
    <location>
        <begin position="221"/>
        <end position="242"/>
    </location>
</feature>
<feature type="region of interest" description="Disordered" evidence="3">
    <location>
        <begin position="936"/>
        <end position="972"/>
    </location>
</feature>
<dbReference type="EnsemblMetazoa" id="AALB006422-RA">
    <property type="protein sequence ID" value="AALB006422-PA"/>
    <property type="gene ID" value="AALB006422"/>
</dbReference>
<evidence type="ECO:0000313" key="6">
    <source>
        <dbReference type="Proteomes" id="UP000069272"/>
    </source>
</evidence>
<dbReference type="CDD" id="cd02674">
    <property type="entry name" value="Peptidase_C19R"/>
    <property type="match status" value="1"/>
</dbReference>